<feature type="compositionally biased region" description="Pro residues" evidence="1">
    <location>
        <begin position="187"/>
        <end position="211"/>
    </location>
</feature>
<keyword evidence="2" id="KW-1133">Transmembrane helix</keyword>
<evidence type="ECO:0000256" key="2">
    <source>
        <dbReference type="SAM" id="Phobius"/>
    </source>
</evidence>
<dbReference type="InterPro" id="IPR006311">
    <property type="entry name" value="TAT_signal"/>
</dbReference>
<dbReference type="Pfam" id="PF04213">
    <property type="entry name" value="HtaA"/>
    <property type="match status" value="2"/>
</dbReference>
<feature type="region of interest" description="Disordered" evidence="1">
    <location>
        <begin position="183"/>
        <end position="245"/>
    </location>
</feature>
<feature type="signal peptide" evidence="3">
    <location>
        <begin position="1"/>
        <end position="31"/>
    </location>
</feature>
<dbReference type="AlphaFoldDB" id="A0A918ET80"/>
<evidence type="ECO:0000256" key="3">
    <source>
        <dbReference type="SAM" id="SignalP"/>
    </source>
</evidence>
<evidence type="ECO:0000313" key="6">
    <source>
        <dbReference type="Proteomes" id="UP000656732"/>
    </source>
</evidence>
<feature type="chain" id="PRO_5037586374" description="Htaa domain-containing protein" evidence="3">
    <location>
        <begin position="32"/>
        <end position="507"/>
    </location>
</feature>
<feature type="domain" description="Htaa" evidence="4">
    <location>
        <begin position="40"/>
        <end position="180"/>
    </location>
</feature>
<feature type="compositionally biased region" description="Gly residues" evidence="1">
    <location>
        <begin position="422"/>
        <end position="459"/>
    </location>
</feature>
<dbReference type="PROSITE" id="PS51318">
    <property type="entry name" value="TAT"/>
    <property type="match status" value="1"/>
</dbReference>
<dbReference type="Proteomes" id="UP000656732">
    <property type="component" value="Unassembled WGS sequence"/>
</dbReference>
<protein>
    <recommendedName>
        <fullName evidence="4">Htaa domain-containing protein</fullName>
    </recommendedName>
</protein>
<evidence type="ECO:0000313" key="5">
    <source>
        <dbReference type="EMBL" id="GGQ61706.1"/>
    </source>
</evidence>
<feature type="compositionally biased region" description="Low complexity" evidence="1">
    <location>
        <begin position="212"/>
        <end position="239"/>
    </location>
</feature>
<feature type="domain" description="Htaa" evidence="4">
    <location>
        <begin position="245"/>
        <end position="404"/>
    </location>
</feature>
<dbReference type="EMBL" id="BMTU01000001">
    <property type="protein sequence ID" value="GGQ61706.1"/>
    <property type="molecule type" value="Genomic_DNA"/>
</dbReference>
<gene>
    <name evidence="5" type="ORF">GCM10010280_04820</name>
</gene>
<reference evidence="5" key="1">
    <citation type="journal article" date="2014" name="Int. J. Syst. Evol. Microbiol.">
        <title>Complete genome sequence of Corynebacterium casei LMG S-19264T (=DSM 44701T), isolated from a smear-ripened cheese.</title>
        <authorList>
            <consortium name="US DOE Joint Genome Institute (JGI-PGF)"/>
            <person name="Walter F."/>
            <person name="Albersmeier A."/>
            <person name="Kalinowski J."/>
            <person name="Ruckert C."/>
        </authorList>
    </citation>
    <scope>NUCLEOTIDE SEQUENCE</scope>
    <source>
        <strain evidence="5">JCM 4403</strain>
    </source>
</reference>
<feature type="transmembrane region" description="Helical" evidence="2">
    <location>
        <begin position="478"/>
        <end position="499"/>
    </location>
</feature>
<keyword evidence="6" id="KW-1185">Reference proteome</keyword>
<keyword evidence="2" id="KW-0472">Membrane</keyword>
<accession>A0A918ET80</accession>
<keyword evidence="2" id="KW-0812">Transmembrane</keyword>
<name>A0A918ET80_9ACTN</name>
<proteinExistence type="predicted"/>
<organism evidence="5 6">
    <name type="scientific">Streptomyces pilosus</name>
    <dbReference type="NCBI Taxonomy" id="28893"/>
    <lineage>
        <taxon>Bacteria</taxon>
        <taxon>Bacillati</taxon>
        <taxon>Actinomycetota</taxon>
        <taxon>Actinomycetes</taxon>
        <taxon>Kitasatosporales</taxon>
        <taxon>Streptomycetaceae</taxon>
        <taxon>Streptomyces</taxon>
    </lineage>
</organism>
<evidence type="ECO:0000256" key="1">
    <source>
        <dbReference type="SAM" id="MobiDB-lite"/>
    </source>
</evidence>
<evidence type="ECO:0000259" key="4">
    <source>
        <dbReference type="Pfam" id="PF04213"/>
    </source>
</evidence>
<sequence>MSARRRRTLALAAAVATAAGLGATVAPSAAAAEVPLTGYELTWGIKQSYRSYVATFAKGTFTPAGGASQAAGNGAFTFPGGTGGYDSTTHRMSLAFQGGLTIESKAHGFGIGLSDVRFDSADAQITADVTRGGTTRDDVPLATVTVTRQMTDMATTLTEEAAEVFGSASYAGAAGDPLTVLKKAAPEPEPTPTTTPPTTPPVTPPASPSPTPTATAQPTTGAPAPAPSATKPATTAPATKGRIADGTLGWGVKQSFRTYVTGPVAKGTVTASAGATQAAGNGAFTFTGASGTYDTGAGRLTAAFKGAVNFKGHEENGTYGLDLTLTDLRATLANGTGTLSADVTSLGAASPDVVLAELKAKSPALTAKNDVITVNGVTATLTAAGAKAFGGFYTAGSALDPVGLSVALTDDAKLPDATGATGATGGTNGTGGGTGTHSGTTGGDGGTGSTGSTTGGLGSTVGGDLGGSLASTGSDVPVGALGAAAGAAVAAGAGVVLALRRRRATAE</sequence>
<keyword evidence="3" id="KW-0732">Signal</keyword>
<reference evidence="5" key="2">
    <citation type="submission" date="2020-09" db="EMBL/GenBank/DDBJ databases">
        <authorList>
            <person name="Sun Q."/>
            <person name="Ohkuma M."/>
        </authorList>
    </citation>
    <scope>NUCLEOTIDE SEQUENCE</scope>
    <source>
        <strain evidence="5">JCM 4403</strain>
    </source>
</reference>
<comment type="caution">
    <text evidence="5">The sequence shown here is derived from an EMBL/GenBank/DDBJ whole genome shotgun (WGS) entry which is preliminary data.</text>
</comment>
<feature type="region of interest" description="Disordered" evidence="1">
    <location>
        <begin position="419"/>
        <end position="459"/>
    </location>
</feature>
<dbReference type="RefSeq" id="WP_189555530.1">
    <property type="nucleotide sequence ID" value="NZ_BMTU01000001.1"/>
</dbReference>
<dbReference type="InterPro" id="IPR007331">
    <property type="entry name" value="Htaa"/>
</dbReference>